<accession>A0A7X0M5E6</accession>
<comment type="caution">
    <text evidence="4">The sequence shown here is derived from an EMBL/GenBank/DDBJ whole genome shotgun (WGS) entry which is preliminary data.</text>
</comment>
<protein>
    <submittedName>
        <fullName evidence="4">L-amino acid N-acyltransferase YncA</fullName>
    </submittedName>
</protein>
<gene>
    <name evidence="4" type="ORF">BJ992_000182</name>
</gene>
<evidence type="ECO:0000313" key="4">
    <source>
        <dbReference type="EMBL" id="MBB6470751.1"/>
    </source>
</evidence>
<dbReference type="SUPFAM" id="SSF81301">
    <property type="entry name" value="Nucleotidyltransferase"/>
    <property type="match status" value="1"/>
</dbReference>
<dbReference type="RefSeq" id="WP_184978069.1">
    <property type="nucleotide sequence ID" value="NZ_BAAALO010000006.1"/>
</dbReference>
<evidence type="ECO:0000259" key="3">
    <source>
        <dbReference type="PROSITE" id="PS51186"/>
    </source>
</evidence>
<organism evidence="4 5">
    <name type="scientific">Sphaerisporangium rubeum</name>
    <dbReference type="NCBI Taxonomy" id="321317"/>
    <lineage>
        <taxon>Bacteria</taxon>
        <taxon>Bacillati</taxon>
        <taxon>Actinomycetota</taxon>
        <taxon>Actinomycetes</taxon>
        <taxon>Streptosporangiales</taxon>
        <taxon>Streptosporangiaceae</taxon>
        <taxon>Sphaerisporangium</taxon>
    </lineage>
</organism>
<dbReference type="GO" id="GO:0016747">
    <property type="term" value="F:acyltransferase activity, transferring groups other than amino-acyl groups"/>
    <property type="evidence" value="ECO:0007669"/>
    <property type="project" value="InterPro"/>
</dbReference>
<dbReference type="Pfam" id="PF00583">
    <property type="entry name" value="Acetyltransf_1"/>
    <property type="match status" value="1"/>
</dbReference>
<dbReference type="EMBL" id="JACHIU010000001">
    <property type="protein sequence ID" value="MBB6470751.1"/>
    <property type="molecule type" value="Genomic_DNA"/>
</dbReference>
<keyword evidence="2 4" id="KW-0012">Acyltransferase</keyword>
<keyword evidence="5" id="KW-1185">Reference proteome</keyword>
<dbReference type="AlphaFoldDB" id="A0A7X0M5E6"/>
<dbReference type="Proteomes" id="UP000555564">
    <property type="component" value="Unassembled WGS sequence"/>
</dbReference>
<name>A0A7X0M5E6_9ACTN</name>
<evidence type="ECO:0000256" key="2">
    <source>
        <dbReference type="ARBA" id="ARBA00023315"/>
    </source>
</evidence>
<dbReference type="InterPro" id="IPR016181">
    <property type="entry name" value="Acyl_CoA_acyltransferase"/>
</dbReference>
<dbReference type="SUPFAM" id="SSF55729">
    <property type="entry name" value="Acyl-CoA N-acyltransferases (Nat)"/>
    <property type="match status" value="1"/>
</dbReference>
<dbReference type="PROSITE" id="PS51186">
    <property type="entry name" value="GNAT"/>
    <property type="match status" value="1"/>
</dbReference>
<dbReference type="PANTHER" id="PTHR43072">
    <property type="entry name" value="N-ACETYLTRANSFERASE"/>
    <property type="match status" value="1"/>
</dbReference>
<dbReference type="InterPro" id="IPR025184">
    <property type="entry name" value="AadA_C"/>
</dbReference>
<dbReference type="CDD" id="cd04301">
    <property type="entry name" value="NAT_SF"/>
    <property type="match status" value="1"/>
</dbReference>
<dbReference type="PANTHER" id="PTHR43072:SF23">
    <property type="entry name" value="UPF0039 PROTEIN C11D3.02C"/>
    <property type="match status" value="1"/>
</dbReference>
<feature type="domain" description="N-acetyltransferase" evidence="3">
    <location>
        <begin position="276"/>
        <end position="430"/>
    </location>
</feature>
<reference evidence="4 5" key="1">
    <citation type="submission" date="2020-08" db="EMBL/GenBank/DDBJ databases">
        <title>Sequencing the genomes of 1000 actinobacteria strains.</title>
        <authorList>
            <person name="Klenk H.-P."/>
        </authorList>
    </citation>
    <scope>NUCLEOTIDE SEQUENCE [LARGE SCALE GENOMIC DNA]</scope>
    <source>
        <strain evidence="4 5">DSM 44936</strain>
    </source>
</reference>
<keyword evidence="1 4" id="KW-0808">Transferase</keyword>
<dbReference type="Gene3D" id="3.40.630.30">
    <property type="match status" value="1"/>
</dbReference>
<proteinExistence type="predicted"/>
<evidence type="ECO:0000256" key="1">
    <source>
        <dbReference type="ARBA" id="ARBA00022679"/>
    </source>
</evidence>
<sequence>MTPPSLVEEVVAAYLAAADTEAPGLVEGLYLEGSTALGEFRPRVSDIDFVAITATPPEGAALAALGRTHARLRDRYRRPFLDGVYLTWDDLRTGPESIETRPGVTHGRLGSVPVTPVTWHTLASYGLTCRGPAKPEIWRDDRALAHWTDANLDSYWRRLHTRASRPLSLRSAAALTPYATVWTATGVTRLHYTLATGDITSKESAARYGLEIFPDRWHRLLEEALRIRRASPTSTERSRYRTPMARRRDLLAYAEMVIADGHRLYARRWSGQVPGVTIRAMRPEDATEVLAIYQAGLDGGHASFETTAPTWETFDKTRLPEHRHVAVDTTTGQVLGWTAVTPVSSRCVYAGVVEHSVYVSPEAAGRGIGTELLKALIESTETAGVWTIQSGVFPENTASLSLHTRLGFRIVGTRRQVGRHHNTWRDVTLIERRSPKVT</sequence>
<dbReference type="Pfam" id="PF13427">
    <property type="entry name" value="AadA_C"/>
    <property type="match status" value="1"/>
</dbReference>
<evidence type="ECO:0000313" key="5">
    <source>
        <dbReference type="Proteomes" id="UP000555564"/>
    </source>
</evidence>
<dbReference type="InterPro" id="IPR000182">
    <property type="entry name" value="GNAT_dom"/>
</dbReference>
<dbReference type="InterPro" id="IPR043519">
    <property type="entry name" value="NT_sf"/>
</dbReference>